<dbReference type="RefSeq" id="WP_380845341.1">
    <property type="nucleotide sequence ID" value="NZ_JBHSFP010000023.1"/>
</dbReference>
<protein>
    <submittedName>
        <fullName evidence="2">HD domain-containing protein</fullName>
    </submittedName>
</protein>
<dbReference type="Proteomes" id="UP001596004">
    <property type="component" value="Unassembled WGS sequence"/>
</dbReference>
<feature type="domain" description="HD" evidence="1">
    <location>
        <begin position="30"/>
        <end position="126"/>
    </location>
</feature>
<gene>
    <name evidence="2" type="ORF">ACFO60_27535</name>
</gene>
<name>A0ABV9CPW4_9ACTN</name>
<dbReference type="SUPFAM" id="SSF109604">
    <property type="entry name" value="HD-domain/PDEase-like"/>
    <property type="match status" value="1"/>
</dbReference>
<dbReference type="Pfam" id="PF01966">
    <property type="entry name" value="HD"/>
    <property type="match status" value="1"/>
</dbReference>
<keyword evidence="3" id="KW-1185">Reference proteome</keyword>
<dbReference type="EMBL" id="JBHSFP010000023">
    <property type="protein sequence ID" value="MFC4534527.1"/>
    <property type="molecule type" value="Genomic_DNA"/>
</dbReference>
<dbReference type="InterPro" id="IPR003607">
    <property type="entry name" value="HD/PDEase_dom"/>
</dbReference>
<dbReference type="CDD" id="cd00077">
    <property type="entry name" value="HDc"/>
    <property type="match status" value="1"/>
</dbReference>
<dbReference type="Gene3D" id="1.10.3210.10">
    <property type="entry name" value="Hypothetical protein af1432"/>
    <property type="match status" value="1"/>
</dbReference>
<evidence type="ECO:0000259" key="1">
    <source>
        <dbReference type="Pfam" id="PF01966"/>
    </source>
</evidence>
<organism evidence="2 3">
    <name type="scientific">Sphaerisporangium dianthi</name>
    <dbReference type="NCBI Taxonomy" id="1436120"/>
    <lineage>
        <taxon>Bacteria</taxon>
        <taxon>Bacillati</taxon>
        <taxon>Actinomycetota</taxon>
        <taxon>Actinomycetes</taxon>
        <taxon>Streptosporangiales</taxon>
        <taxon>Streptosporangiaceae</taxon>
        <taxon>Sphaerisporangium</taxon>
    </lineage>
</organism>
<comment type="caution">
    <text evidence="2">The sequence shown here is derived from an EMBL/GenBank/DDBJ whole genome shotgun (WGS) entry which is preliminary data.</text>
</comment>
<reference evidence="3" key="1">
    <citation type="journal article" date="2019" name="Int. J. Syst. Evol. Microbiol.">
        <title>The Global Catalogue of Microorganisms (GCM) 10K type strain sequencing project: providing services to taxonomists for standard genome sequencing and annotation.</title>
        <authorList>
            <consortium name="The Broad Institute Genomics Platform"/>
            <consortium name="The Broad Institute Genome Sequencing Center for Infectious Disease"/>
            <person name="Wu L."/>
            <person name="Ma J."/>
        </authorList>
    </citation>
    <scope>NUCLEOTIDE SEQUENCE [LARGE SCALE GENOMIC DNA]</scope>
    <source>
        <strain evidence="3">CGMCC 4.7132</strain>
    </source>
</reference>
<evidence type="ECO:0000313" key="3">
    <source>
        <dbReference type="Proteomes" id="UP001596004"/>
    </source>
</evidence>
<proteinExistence type="predicted"/>
<dbReference type="PANTHER" id="PTHR35569">
    <property type="entry name" value="CYANAMIDE HYDRATASE DDI2-RELATED"/>
    <property type="match status" value="1"/>
</dbReference>
<sequence length="202" mass="22174">MRHDDIVVPGTSASRAALEVATAYCSPALLNHSVRSYLWAASYATLNDIAFDAELLYVSSMLHDIGLVKEFDSHTVPFEEAGGHVAWVFGAAAGWPAERRTRALEVIVRHMWAEVDVEQDPEGHLLELATALDISGRRPEAWPAGLRAEVLRRLPRLDLAEEFVACFQAQAERKPDSVAARFVRGGMAARVAANPLETAERT</sequence>
<dbReference type="PANTHER" id="PTHR35569:SF1">
    <property type="entry name" value="CYANAMIDE HYDRATASE DDI2-RELATED"/>
    <property type="match status" value="1"/>
</dbReference>
<evidence type="ECO:0000313" key="2">
    <source>
        <dbReference type="EMBL" id="MFC4534527.1"/>
    </source>
</evidence>
<accession>A0ABV9CPW4</accession>
<dbReference type="InterPro" id="IPR006674">
    <property type="entry name" value="HD_domain"/>
</dbReference>